<dbReference type="GeneID" id="84577801"/>
<dbReference type="PROSITE" id="PS51687">
    <property type="entry name" value="SAM_MT_RNA_M5U"/>
    <property type="match status" value="1"/>
</dbReference>
<feature type="binding site" evidence="4">
    <location>
        <position position="298"/>
    </location>
    <ligand>
        <name>S-adenosyl-L-methionine</name>
        <dbReference type="ChEBI" id="CHEBI:59789"/>
    </ligand>
</feature>
<evidence type="ECO:0000256" key="4">
    <source>
        <dbReference type="PROSITE-ProRule" id="PRU01024"/>
    </source>
</evidence>
<dbReference type="EMBL" id="PNHP01000001">
    <property type="protein sequence ID" value="PMC82384.1"/>
    <property type="molecule type" value="Genomic_DNA"/>
</dbReference>
<keyword evidence="1 4" id="KW-0489">Methyltransferase</keyword>
<dbReference type="InterPro" id="IPR010280">
    <property type="entry name" value="U5_MeTrfase_fam"/>
</dbReference>
<evidence type="ECO:0000256" key="2">
    <source>
        <dbReference type="ARBA" id="ARBA00022679"/>
    </source>
</evidence>
<protein>
    <submittedName>
        <fullName evidence="7">23S rRNA (Uracil(1939)-C(5))-methyltransferase RlmD</fullName>
    </submittedName>
</protein>
<keyword evidence="2 4" id="KW-0808">Transferase</keyword>
<dbReference type="Gene3D" id="2.40.50.140">
    <property type="entry name" value="Nucleic acid-binding proteins"/>
    <property type="match status" value="1"/>
</dbReference>
<proteinExistence type="inferred from homology"/>
<feature type="active site" evidence="5">
    <location>
        <position position="372"/>
    </location>
</feature>
<dbReference type="CDD" id="cd02440">
    <property type="entry name" value="AdoMet_MTases"/>
    <property type="match status" value="1"/>
</dbReference>
<evidence type="ECO:0000256" key="3">
    <source>
        <dbReference type="ARBA" id="ARBA00022691"/>
    </source>
</evidence>
<sequence length="508" mass="58974">MQIKDIKIVDILQDGRGVGKADSKVYFIENASFGEICDIEITNEKKNFIEAKKIKTIKQSCHYKQPPCPYYYECGGCSIMDINYKSQIKLKENLIKNALLKSAKIQLEDIEVLNSKEFYYRNKIRLQITKDGKLAYNKKYSNDHVEIKDCILAKNLIRKNLGQIETITKEISKNYPNSLEEITIRANDKEILLNIKIKDDKIIPYIKKQYKNSSYNINLINKKEKLNISGKDYLIYNLLDKKFKISMNDFYQVNDYMTEKLYKTAKEFLGENQKVLDLFCGSATSSIAINDDHVVGIEINKNAIKDAKENADLNGLTDYKFIAKNANYIDHKFIKKEKIDAIVVDPPRAGLDKEIIKTIAKTKIKKIVYISCNPQTLARDINRFQNKGYKLEKIKACDMFSQTMHVETVALLSKLDVDKHISVEIELDEMDLTSAESKATYTQIKEYVWNKFQLKVSTLYIAQIKRKYGIELREHYNKSKKDKQNIPQCTPEKEEAITDALRHFKMIE</sequence>
<gene>
    <name evidence="7" type="ORF">CJ192_01225</name>
</gene>
<dbReference type="Pfam" id="PF05958">
    <property type="entry name" value="tRNA_U5-meth_tr"/>
    <property type="match status" value="1"/>
</dbReference>
<feature type="binding site" evidence="4">
    <location>
        <position position="279"/>
    </location>
    <ligand>
        <name>S-adenosyl-L-methionine</name>
        <dbReference type="ChEBI" id="CHEBI:59789"/>
    </ligand>
</feature>
<dbReference type="PANTHER" id="PTHR11061">
    <property type="entry name" value="RNA M5U METHYLTRANSFERASE"/>
    <property type="match status" value="1"/>
</dbReference>
<feature type="domain" description="TRAM" evidence="6">
    <location>
        <begin position="1"/>
        <end position="55"/>
    </location>
</feature>
<dbReference type="FunFam" id="3.40.50.150:FF:000009">
    <property type="entry name" value="23S rRNA (Uracil(1939)-C(5))-methyltransferase RlmD"/>
    <property type="match status" value="1"/>
</dbReference>
<feature type="binding site" evidence="4">
    <location>
        <position position="345"/>
    </location>
    <ligand>
        <name>S-adenosyl-L-methionine</name>
        <dbReference type="ChEBI" id="CHEBI:59789"/>
    </ligand>
</feature>
<dbReference type="GO" id="GO:0070041">
    <property type="term" value="F:rRNA (uridine-C5-)-methyltransferase activity"/>
    <property type="evidence" value="ECO:0007669"/>
    <property type="project" value="TreeGrafter"/>
</dbReference>
<dbReference type="InterPro" id="IPR029063">
    <property type="entry name" value="SAM-dependent_MTases_sf"/>
</dbReference>
<dbReference type="PANTHER" id="PTHR11061:SF30">
    <property type="entry name" value="TRNA (URACIL(54)-C(5))-METHYLTRANSFERASE"/>
    <property type="match status" value="1"/>
</dbReference>
<evidence type="ECO:0000259" key="6">
    <source>
        <dbReference type="PROSITE" id="PS50926"/>
    </source>
</evidence>
<dbReference type="SUPFAM" id="SSF50249">
    <property type="entry name" value="Nucleic acid-binding proteins"/>
    <property type="match status" value="1"/>
</dbReference>
<evidence type="ECO:0000256" key="1">
    <source>
        <dbReference type="ARBA" id="ARBA00022603"/>
    </source>
</evidence>
<dbReference type="PROSITE" id="PS01230">
    <property type="entry name" value="TRMA_1"/>
    <property type="match status" value="1"/>
</dbReference>
<dbReference type="RefSeq" id="WP_102197466.1">
    <property type="nucleotide sequence ID" value="NZ_PNHP01000001.1"/>
</dbReference>
<evidence type="ECO:0000313" key="7">
    <source>
        <dbReference type="EMBL" id="PMC82384.1"/>
    </source>
</evidence>
<comment type="caution">
    <text evidence="7">The sequence shown here is derived from an EMBL/GenBank/DDBJ whole genome shotgun (WGS) entry which is preliminary data.</text>
</comment>
<name>A0A2N6UKS5_9FIRM</name>
<dbReference type="InterPro" id="IPR002792">
    <property type="entry name" value="TRAM_dom"/>
</dbReference>
<accession>A0A2N6UKS5</accession>
<dbReference type="Gene3D" id="2.40.50.1070">
    <property type="match status" value="1"/>
</dbReference>
<dbReference type="PROSITE" id="PS50926">
    <property type="entry name" value="TRAM"/>
    <property type="match status" value="1"/>
</dbReference>
<organism evidence="7 8">
    <name type="scientific">Anaerococcus hydrogenalis</name>
    <dbReference type="NCBI Taxonomy" id="33029"/>
    <lineage>
        <taxon>Bacteria</taxon>
        <taxon>Bacillati</taxon>
        <taxon>Bacillota</taxon>
        <taxon>Tissierellia</taxon>
        <taxon>Tissierellales</taxon>
        <taxon>Peptoniphilaceae</taxon>
        <taxon>Anaerococcus</taxon>
    </lineage>
</organism>
<feature type="active site" description="Nucleophile" evidence="4">
    <location>
        <position position="372"/>
    </location>
</feature>
<dbReference type="InterPro" id="IPR012340">
    <property type="entry name" value="NA-bd_OB-fold"/>
</dbReference>
<dbReference type="GO" id="GO:0070475">
    <property type="term" value="P:rRNA base methylation"/>
    <property type="evidence" value="ECO:0007669"/>
    <property type="project" value="TreeGrafter"/>
</dbReference>
<dbReference type="AlphaFoldDB" id="A0A2N6UKS5"/>
<comment type="similarity">
    <text evidence="4">Belongs to the class I-like SAM-binding methyltransferase superfamily. RNA M5U methyltransferase family.</text>
</comment>
<dbReference type="NCBIfam" id="TIGR00479">
    <property type="entry name" value="rumA"/>
    <property type="match status" value="1"/>
</dbReference>
<feature type="binding site" evidence="4">
    <location>
        <position position="252"/>
    </location>
    <ligand>
        <name>S-adenosyl-L-methionine</name>
        <dbReference type="ChEBI" id="CHEBI:59789"/>
    </ligand>
</feature>
<dbReference type="InterPro" id="IPR030390">
    <property type="entry name" value="MeTrfase_TrmA_AS"/>
</dbReference>
<evidence type="ECO:0000313" key="8">
    <source>
        <dbReference type="Proteomes" id="UP000235658"/>
    </source>
</evidence>
<evidence type="ECO:0000256" key="5">
    <source>
        <dbReference type="PROSITE-ProRule" id="PRU10015"/>
    </source>
</evidence>
<dbReference type="Proteomes" id="UP000235658">
    <property type="component" value="Unassembled WGS sequence"/>
</dbReference>
<dbReference type="SUPFAM" id="SSF53335">
    <property type="entry name" value="S-adenosyl-L-methionine-dependent methyltransferases"/>
    <property type="match status" value="1"/>
</dbReference>
<reference evidence="7 8" key="1">
    <citation type="submission" date="2017-09" db="EMBL/GenBank/DDBJ databases">
        <title>Bacterial strain isolated from the female urinary microbiota.</title>
        <authorList>
            <person name="Thomas-White K."/>
            <person name="Kumar N."/>
            <person name="Forster S."/>
            <person name="Putonti C."/>
            <person name="Lawley T."/>
            <person name="Wolfe A.J."/>
        </authorList>
    </citation>
    <scope>NUCLEOTIDE SEQUENCE [LARGE SCALE GENOMIC DNA]</scope>
    <source>
        <strain evidence="7 8">UMB0204</strain>
    </source>
</reference>
<keyword evidence="3 4" id="KW-0949">S-adenosyl-L-methionine</keyword>
<dbReference type="Gene3D" id="3.40.50.150">
    <property type="entry name" value="Vaccinia Virus protein VP39"/>
    <property type="match status" value="1"/>
</dbReference>